<feature type="region of interest" description="Disordered" evidence="1">
    <location>
        <begin position="316"/>
        <end position="347"/>
    </location>
</feature>
<feature type="region of interest" description="Disordered" evidence="1">
    <location>
        <begin position="1"/>
        <end position="25"/>
    </location>
</feature>
<feature type="compositionally biased region" description="Basic residues" evidence="1">
    <location>
        <begin position="72"/>
        <end position="87"/>
    </location>
</feature>
<sequence>MRSHAGTPGAAARTRGPATVFADGANHPNAPRYCGTGGLAAVSTSAGRSKAAHSRAGAAWTRDPVVVRGKTSHHSAAHRSAHHRNAVRSRVGSTTVGHGASYANAAGGATRAHDPVATNAARGDSHPRATHRGHAVSSRSDGFSADGSGAMRTGAAGGATRAREPATADPARGDSHPSAAHRKAHGGHAVNSRTRGPTADGRGAKYAKAADGATRAREPVTANPARGDRHPRAAHRETHGGHAISTRTGDFTANGSGAVRTGAAGGATRAREPVTADPARGDSHLGVTRRDGRAVSSRVGGFTTDGSGVVHADAAGDATRARDRVTTDADRGGSLPGAAHREARGGHAVDSRVGVFAAVGSGTVCVGGSGAGGPARSGQPGVAGHGACGSSDFGGGTVAGASGLVAAGRVGIGWHGAVGSGGARGVRLDGREHAAG</sequence>
<reference evidence="2 3" key="1">
    <citation type="submission" date="2022-06" db="EMBL/GenBank/DDBJ databases">
        <title>Genomic Encyclopedia of Archaeal and Bacterial Type Strains, Phase II (KMG-II): from individual species to whole genera.</title>
        <authorList>
            <person name="Goeker M."/>
        </authorList>
    </citation>
    <scope>NUCLEOTIDE SEQUENCE [LARGE SCALE GENOMIC DNA]</scope>
    <source>
        <strain evidence="2 3">DSM 44255</strain>
    </source>
</reference>
<dbReference type="Proteomes" id="UP001205185">
    <property type="component" value="Unassembled WGS sequence"/>
</dbReference>
<gene>
    <name evidence="2" type="ORF">LV75_005419</name>
</gene>
<proteinExistence type="predicted"/>
<feature type="compositionally biased region" description="Low complexity" evidence="1">
    <location>
        <begin position="1"/>
        <end position="19"/>
    </location>
</feature>
<feature type="compositionally biased region" description="Basic and acidic residues" evidence="1">
    <location>
        <begin position="269"/>
        <end position="293"/>
    </location>
</feature>
<feature type="compositionally biased region" description="Basic and acidic residues" evidence="1">
    <location>
        <begin position="319"/>
        <end position="331"/>
    </location>
</feature>
<accession>A0ABT1IJR5</accession>
<feature type="compositionally biased region" description="Basic and acidic residues" evidence="1">
    <location>
        <begin position="226"/>
        <end position="240"/>
    </location>
</feature>
<feature type="compositionally biased region" description="Polar residues" evidence="1">
    <location>
        <begin position="245"/>
        <end position="254"/>
    </location>
</feature>
<protein>
    <submittedName>
        <fullName evidence="2">Uncharacterized protein</fullName>
    </submittedName>
</protein>
<feature type="compositionally biased region" description="Low complexity" evidence="1">
    <location>
        <begin position="147"/>
        <end position="160"/>
    </location>
</feature>
<feature type="region of interest" description="Disordered" evidence="1">
    <location>
        <begin position="72"/>
        <end position="300"/>
    </location>
</feature>
<organism evidence="2 3">
    <name type="scientific">Actinokineospora diospyrosa</name>
    <dbReference type="NCBI Taxonomy" id="103728"/>
    <lineage>
        <taxon>Bacteria</taxon>
        <taxon>Bacillati</taxon>
        <taxon>Actinomycetota</taxon>
        <taxon>Actinomycetes</taxon>
        <taxon>Pseudonocardiales</taxon>
        <taxon>Pseudonocardiaceae</taxon>
        <taxon>Actinokineospora</taxon>
    </lineage>
</organism>
<name>A0ABT1IJR5_9PSEU</name>
<evidence type="ECO:0000256" key="1">
    <source>
        <dbReference type="SAM" id="MobiDB-lite"/>
    </source>
</evidence>
<evidence type="ECO:0000313" key="3">
    <source>
        <dbReference type="Proteomes" id="UP001205185"/>
    </source>
</evidence>
<evidence type="ECO:0000313" key="2">
    <source>
        <dbReference type="EMBL" id="MCP2272893.1"/>
    </source>
</evidence>
<keyword evidence="3" id="KW-1185">Reference proteome</keyword>
<feature type="compositionally biased region" description="Low complexity" evidence="1">
    <location>
        <begin position="255"/>
        <end position="268"/>
    </location>
</feature>
<dbReference type="EMBL" id="JAMTCO010000014">
    <property type="protein sequence ID" value="MCP2272893.1"/>
    <property type="molecule type" value="Genomic_DNA"/>
</dbReference>
<comment type="caution">
    <text evidence="2">The sequence shown here is derived from an EMBL/GenBank/DDBJ whole genome shotgun (WGS) entry which is preliminary data.</text>
</comment>
<feature type="compositionally biased region" description="Basic and acidic residues" evidence="1">
    <location>
        <begin position="161"/>
        <end position="175"/>
    </location>
</feature>